<protein>
    <submittedName>
        <fullName evidence="2">Uncharacterized protein LOC107266673</fullName>
    </submittedName>
</protein>
<dbReference type="KEGG" id="ccin:107266673"/>
<dbReference type="GeneID" id="107266673"/>
<evidence type="ECO:0000313" key="1">
    <source>
        <dbReference type="Proteomes" id="UP000694920"/>
    </source>
</evidence>
<keyword evidence="1" id="KW-1185">Reference proteome</keyword>
<name>A0AAJ7RF86_CEPCN</name>
<organism evidence="1 2">
    <name type="scientific">Cephus cinctus</name>
    <name type="common">Wheat stem sawfly</name>
    <dbReference type="NCBI Taxonomy" id="211228"/>
    <lineage>
        <taxon>Eukaryota</taxon>
        <taxon>Metazoa</taxon>
        <taxon>Ecdysozoa</taxon>
        <taxon>Arthropoda</taxon>
        <taxon>Hexapoda</taxon>
        <taxon>Insecta</taxon>
        <taxon>Pterygota</taxon>
        <taxon>Neoptera</taxon>
        <taxon>Endopterygota</taxon>
        <taxon>Hymenoptera</taxon>
        <taxon>Cephoidea</taxon>
        <taxon>Cephidae</taxon>
        <taxon>Cephus</taxon>
    </lineage>
</organism>
<dbReference type="RefSeq" id="XP_024939803.1">
    <property type="nucleotide sequence ID" value="XM_025084035.1"/>
</dbReference>
<dbReference type="Proteomes" id="UP000694920">
    <property type="component" value="Unplaced"/>
</dbReference>
<evidence type="ECO:0000313" key="2">
    <source>
        <dbReference type="RefSeq" id="XP_024939803.1"/>
    </source>
</evidence>
<proteinExistence type="predicted"/>
<reference evidence="2" key="1">
    <citation type="submission" date="2025-08" db="UniProtKB">
        <authorList>
            <consortium name="RefSeq"/>
        </authorList>
    </citation>
    <scope>IDENTIFICATION</scope>
</reference>
<accession>A0AAJ7RF86</accession>
<sequence>MASPACEADLSSKPYIQVTSDSTSRQDYSALGSLLLPLHYSTDLLILIMHLSHGTTMTGKWTILPAAARGYIENWLTLSIIPISGIDCQLMIQQDAMLILLKQDLYHLFITKHHQNSDTFVQPVVISQNTRAIHCPFSNMTDATTCFELSIRDGIIKSSTSSGPPRGILQSAYPSTCLYVSYGYVAGL</sequence>
<gene>
    <name evidence="2" type="primary">LOC107266673</name>
</gene>
<dbReference type="AlphaFoldDB" id="A0AAJ7RF86"/>